<gene>
    <name evidence="1" type="ORF">Bcoa_1037</name>
</gene>
<dbReference type="HOGENOM" id="CLU_2128430_0_0_9"/>
<sequence length="113" mass="12602">MPEKGIRWETGAAPATVSVDERANHCTGCFFWRRYGKGFIRMKHKPGDLPILEVSILRGAGTGNGKTDDHGCCFSAVFAVHPPEMNGFFAFKKGRRKRDIYSTGIKRNDFAAH</sequence>
<evidence type="ECO:0000313" key="1">
    <source>
        <dbReference type="EMBL" id="AEP00255.1"/>
    </source>
</evidence>
<dbReference type="EMBL" id="CP003056">
    <property type="protein sequence ID" value="AEP00255.1"/>
    <property type="molecule type" value="Genomic_DNA"/>
</dbReference>
<accession>G2TRH9</accession>
<proteinExistence type="predicted"/>
<organism evidence="1 2">
    <name type="scientific">Heyndrickxia coagulans 36D1</name>
    <dbReference type="NCBI Taxonomy" id="345219"/>
    <lineage>
        <taxon>Bacteria</taxon>
        <taxon>Bacillati</taxon>
        <taxon>Bacillota</taxon>
        <taxon>Bacilli</taxon>
        <taxon>Bacillales</taxon>
        <taxon>Bacillaceae</taxon>
        <taxon>Heyndrickxia</taxon>
    </lineage>
</organism>
<name>G2TRH9_HEYCO</name>
<evidence type="ECO:0000313" key="2">
    <source>
        <dbReference type="Proteomes" id="UP000009283"/>
    </source>
</evidence>
<reference evidence="1 2" key="1">
    <citation type="journal article" date="2011" name="Stand. Genomic Sci.">
        <title>Complete Genome Sequence of a thermotolerant sporogenic lactic acid bacterium, Bacillus coagulans strain 36D1.</title>
        <authorList>
            <person name="Rhee M.S."/>
            <person name="Moritz B.E."/>
            <person name="Xie G."/>
            <person name="Glavina Del Rio T."/>
            <person name="Dalin E."/>
            <person name="Tice H."/>
            <person name="Bruce D."/>
            <person name="Goodwin L."/>
            <person name="Chertkov O."/>
            <person name="Brettin T."/>
            <person name="Han C."/>
            <person name="Detter C."/>
            <person name="Pitluck S."/>
            <person name="Land M.L."/>
            <person name="Patel M."/>
            <person name="Ou M."/>
            <person name="Harbrucker R."/>
            <person name="Ingram L.O."/>
            <person name="Shanmugam K.T."/>
        </authorList>
    </citation>
    <scope>NUCLEOTIDE SEQUENCE [LARGE SCALE GENOMIC DNA]</scope>
    <source>
        <strain evidence="1 2">36D1</strain>
    </source>
</reference>
<dbReference type="KEGG" id="bag:Bcoa_1037"/>
<dbReference type="Proteomes" id="UP000009283">
    <property type="component" value="Chromosome"/>
</dbReference>
<protein>
    <submittedName>
        <fullName evidence="1">Uncharacterized protein</fullName>
    </submittedName>
</protein>
<dbReference type="AlphaFoldDB" id="G2TRH9"/>